<sequence length="36" mass="3594">MATLFPIDVTVATSVQEHRGTSECALPGDGGGAPHA</sequence>
<protein>
    <submittedName>
        <fullName evidence="2">Unannotated protein</fullName>
    </submittedName>
</protein>
<proteinExistence type="predicted"/>
<evidence type="ECO:0000313" key="2">
    <source>
        <dbReference type="EMBL" id="CAB4633922.1"/>
    </source>
</evidence>
<feature type="region of interest" description="Disordered" evidence="1">
    <location>
        <begin position="17"/>
        <end position="36"/>
    </location>
</feature>
<evidence type="ECO:0000256" key="1">
    <source>
        <dbReference type="SAM" id="MobiDB-lite"/>
    </source>
</evidence>
<dbReference type="EMBL" id="CAEZVV010000002">
    <property type="protein sequence ID" value="CAB4633922.1"/>
    <property type="molecule type" value="Genomic_DNA"/>
</dbReference>
<name>A0A6J6JA59_9ZZZZ</name>
<accession>A0A6J6JA59</accession>
<gene>
    <name evidence="2" type="ORF">UFOPK2143_00094</name>
</gene>
<organism evidence="2">
    <name type="scientific">freshwater metagenome</name>
    <dbReference type="NCBI Taxonomy" id="449393"/>
    <lineage>
        <taxon>unclassified sequences</taxon>
        <taxon>metagenomes</taxon>
        <taxon>ecological metagenomes</taxon>
    </lineage>
</organism>
<reference evidence="2" key="1">
    <citation type="submission" date="2020-05" db="EMBL/GenBank/DDBJ databases">
        <authorList>
            <person name="Chiriac C."/>
            <person name="Salcher M."/>
            <person name="Ghai R."/>
            <person name="Kavagutti S V."/>
        </authorList>
    </citation>
    <scope>NUCLEOTIDE SEQUENCE</scope>
</reference>
<dbReference type="AlphaFoldDB" id="A0A6J6JA59"/>